<dbReference type="Proteomes" id="UP000067626">
    <property type="component" value="Chromosome"/>
</dbReference>
<proteinExistence type="predicted"/>
<keyword evidence="3" id="KW-1185">Reference proteome</keyword>
<dbReference type="STRING" id="52.CMC5_068420"/>
<dbReference type="PATRIC" id="fig|52.7.peg.7509"/>
<dbReference type="Pfam" id="PF13503">
    <property type="entry name" value="DUF4123"/>
    <property type="match status" value="1"/>
</dbReference>
<accession>A0A0K1ENY4</accession>
<dbReference type="AlphaFoldDB" id="A0A0K1ENY4"/>
<dbReference type="InterPro" id="IPR008984">
    <property type="entry name" value="SMAD_FHA_dom_sf"/>
</dbReference>
<organism evidence="2 3">
    <name type="scientific">Chondromyces crocatus</name>
    <dbReference type="NCBI Taxonomy" id="52"/>
    <lineage>
        <taxon>Bacteria</taxon>
        <taxon>Pseudomonadati</taxon>
        <taxon>Myxococcota</taxon>
        <taxon>Polyangia</taxon>
        <taxon>Polyangiales</taxon>
        <taxon>Polyangiaceae</taxon>
        <taxon>Chondromyces</taxon>
    </lineage>
</organism>
<protein>
    <recommendedName>
        <fullName evidence="1">FHA domain-containing protein</fullName>
    </recommendedName>
</protein>
<evidence type="ECO:0000313" key="2">
    <source>
        <dbReference type="EMBL" id="AKT42615.1"/>
    </source>
</evidence>
<dbReference type="CDD" id="cd00060">
    <property type="entry name" value="FHA"/>
    <property type="match status" value="1"/>
</dbReference>
<name>A0A0K1ENY4_CHOCO</name>
<dbReference type="Pfam" id="PF00498">
    <property type="entry name" value="FHA"/>
    <property type="match status" value="1"/>
</dbReference>
<evidence type="ECO:0000259" key="1">
    <source>
        <dbReference type="PROSITE" id="PS50006"/>
    </source>
</evidence>
<dbReference type="KEGG" id="ccro:CMC5_068420"/>
<dbReference type="PROSITE" id="PS50006">
    <property type="entry name" value="FHA_DOMAIN"/>
    <property type="match status" value="1"/>
</dbReference>
<dbReference type="Gene3D" id="2.60.200.20">
    <property type="match status" value="1"/>
</dbReference>
<feature type="domain" description="FHA" evidence="1">
    <location>
        <begin position="27"/>
        <end position="77"/>
    </location>
</feature>
<sequence>MEPRCIVEIRWGRLSGTKGVIPPGGALRVGRTERADLSVPHDAQLSALHFQLSWDGARCALQDLGSIGGTRLHGSMVSEAEVEHGDWIQAGETDFLVYVEGKTPPPQQDPAEIPGRVRFREKQRRTTAATALAVLRAEAAVAPLYAVLDAARDERILVLLRESVERHRSLYEGAPGEPLEDVAPYLVGPLAPDARLLERLVEEGWGKRWGWFCTTPRAFTELRRHLRRFLMVELDESGQRLYFRFYDPRVMRRFLPTCTPRQEEELFGDILAIFVEGERGEPRRLTQRPSQSRE</sequence>
<dbReference type="InterPro" id="IPR000253">
    <property type="entry name" value="FHA_dom"/>
</dbReference>
<dbReference type="EMBL" id="CP012159">
    <property type="protein sequence ID" value="AKT42615.1"/>
    <property type="molecule type" value="Genomic_DNA"/>
</dbReference>
<dbReference type="RefSeq" id="WP_050434213.1">
    <property type="nucleotide sequence ID" value="NZ_CP012159.1"/>
</dbReference>
<dbReference type="OrthoDB" id="955748at2"/>
<gene>
    <name evidence="2" type="ORF">CMC5_068420</name>
</gene>
<dbReference type="InterPro" id="IPR025391">
    <property type="entry name" value="DUF4123"/>
</dbReference>
<reference evidence="2 3" key="1">
    <citation type="submission" date="2015-07" db="EMBL/GenBank/DDBJ databases">
        <title>Genome analysis of myxobacterium Chondromyces crocatus Cm c5 reveals a high potential for natural compound synthesis and the genetic basis for the loss of fruiting body formation.</title>
        <authorList>
            <person name="Zaburannyi N."/>
            <person name="Bunk B."/>
            <person name="Maier J."/>
            <person name="Overmann J."/>
            <person name="Mueller R."/>
        </authorList>
    </citation>
    <scope>NUCLEOTIDE SEQUENCE [LARGE SCALE GENOMIC DNA]</scope>
    <source>
        <strain evidence="2 3">Cm c5</strain>
    </source>
</reference>
<evidence type="ECO:0000313" key="3">
    <source>
        <dbReference type="Proteomes" id="UP000067626"/>
    </source>
</evidence>
<dbReference type="SUPFAM" id="SSF49879">
    <property type="entry name" value="SMAD/FHA domain"/>
    <property type="match status" value="1"/>
</dbReference>